<dbReference type="PROSITE" id="PS51698">
    <property type="entry name" value="U_BOX"/>
    <property type="match status" value="1"/>
</dbReference>
<feature type="region of interest" description="Disordered" evidence="1">
    <location>
        <begin position="408"/>
        <end position="475"/>
    </location>
</feature>
<feature type="compositionally biased region" description="Low complexity" evidence="1">
    <location>
        <begin position="133"/>
        <end position="148"/>
    </location>
</feature>
<dbReference type="Pfam" id="PF04564">
    <property type="entry name" value="U-box"/>
    <property type="match status" value="1"/>
</dbReference>
<dbReference type="GO" id="GO:0016740">
    <property type="term" value="F:transferase activity"/>
    <property type="evidence" value="ECO:0007669"/>
    <property type="project" value="UniProtKB-KW"/>
</dbReference>
<dbReference type="SUPFAM" id="SSF57850">
    <property type="entry name" value="RING/U-box"/>
    <property type="match status" value="1"/>
</dbReference>
<feature type="compositionally biased region" description="Basic and acidic residues" evidence="1">
    <location>
        <begin position="568"/>
        <end position="586"/>
    </location>
</feature>
<reference evidence="3" key="1">
    <citation type="submission" date="2022-08" db="EMBL/GenBank/DDBJ databases">
        <title>Novel sulfate-reducing endosymbionts in the free-living metamonad Anaeramoeba.</title>
        <authorList>
            <person name="Jerlstrom-Hultqvist J."/>
            <person name="Cepicka I."/>
            <person name="Gallot-Lavallee L."/>
            <person name="Salas-Leiva D."/>
            <person name="Curtis B.A."/>
            <person name="Zahonova K."/>
            <person name="Pipaliya S."/>
            <person name="Dacks J."/>
            <person name="Roger A.J."/>
        </authorList>
    </citation>
    <scope>NUCLEOTIDE SEQUENCE</scope>
    <source>
        <strain evidence="3">Schooner1</strain>
    </source>
</reference>
<feature type="region of interest" description="Disordered" evidence="1">
    <location>
        <begin position="492"/>
        <end position="522"/>
    </location>
</feature>
<feature type="region of interest" description="Disordered" evidence="1">
    <location>
        <begin position="564"/>
        <end position="589"/>
    </location>
</feature>
<evidence type="ECO:0000256" key="1">
    <source>
        <dbReference type="SAM" id="MobiDB-lite"/>
    </source>
</evidence>
<feature type="compositionally biased region" description="Polar residues" evidence="1">
    <location>
        <begin position="356"/>
        <end position="368"/>
    </location>
</feature>
<protein>
    <submittedName>
        <fullName evidence="3">Ring-type e3 ubiquitin transferase</fullName>
    </submittedName>
</protein>
<feature type="region of interest" description="Disordered" evidence="1">
    <location>
        <begin position="232"/>
        <end position="340"/>
    </location>
</feature>
<gene>
    <name evidence="3" type="ORF">M0813_24314</name>
</gene>
<dbReference type="Gene3D" id="3.30.40.10">
    <property type="entry name" value="Zinc/RING finger domain, C3HC4 (zinc finger)"/>
    <property type="match status" value="1"/>
</dbReference>
<sequence length="1371" mass="159033">MTQPFRIYAIVEGSKLVIPVHSPDKMKIGDLIKEIQVRNIFDSVKIEALQTMKQSAFLYKGDLVSSVLKNEETIRAITKELLERQMKQAKENKVSLFPKNEPNFNSMFASQDETYSVLKKPLIPKFVNPLSSSFSDSSSDSSHNYPSSFMHDRRSNSELEIDQRDFKDQDQLKKNDPKETVLSFGKSDEILKEKEIEKITIQKEKEIEDGNGKTISPLIFRKIETNELQKQLKNQNPNQNQKKIKINNNSKQSNDKATKSKSPLIFRKKEPNKTQEQLTNPNQTQTQTQNQNQNQSDNNVTKSKSPLIFRSIGMNKNNKQEENPKQEIINEKDPKKNENFGMKLNFIPKFQDKTKQVSVQNNENNDNPQLQKNNLSLNLQSKEKEKPNPIPISNPIPKTEELKQEIGTIKDPKQSQIQNNKSEENLKNSTKKKSPLIFRKIETNETQEQLVIPNQTQNQIDNNPKQSNNDTTKSKSPLIFRKIETNEIQEQLAIPNQTQNKIDNNTKQSNNDTTKSKTPLIFRKKEPNKAQGQLTNPNQAQNQNQIDNNVTKSKSPLIFRPIGMNKNNKQEENPKQEIINEKDPKQNENFGMKLNFIPKFQDKTKQVSVQNNENNDNPQLQKNNQSLNLQFKKNEKQNPNLQQIPETTELKQYNFGPIVQKPLQSPFQIKNNLSTEFNNPQINKTSVYGSNQPMAIQINPKPDVTTNNSKILQQNSNFNEISRTNIDSQKEIIEEIDFSDPESKDENKDDNIQNRQEEEKKTGPREPPEDFLCPITHELFRDPVSTPYGHTFEKEEIIQHINKKGNCPLTRKPLKVEDLVPSILIKSFVKKWLEANPDYLVSNSESDLSDNQETIVENTKKIETLPLNSGMMNDNNNQKKKRILVNLFPKKGKKSRQVLLIIDGRVLSFTNHENNLISCNINEIEIKKKRKLKINLKISKQEQYLFQFGDQKQQTDFMEYLNQINLQVQQDNQVLRGVLVKSNGDVITSLVIELNRNKLTITQKDAEPIITQLDSVMISRDLEYSSIVNIYFVGFRRMMYIAFNSLVEAKQFRNHYYLFNNILPLNKMKKFHVKTLSNNKKQNSGIVRRNVENSEDDDDDDDDVIKIVLGDGKCTVKTHNKQTITCHASEIQHFLHQKNERLSKLKIKEHNFLLQFKDKEDRLNFVSSIKSEYFIENIKKNNQISNQIQIVNDNGVSLGGGKIVIQKNKIIVCRDGLPKISSTFDNISIELNANNMLLVTLFMPRKWELIKFLTPSRQTSFFYAKNSLFGKSVHYNNFCVNIKKSFLWKPKQSENVFLSLEKDRLSFLLIERKNFPKKEVLFTDINDCNLYDNSQDIIALSCKKKKEIHIHFSSKKHPLIFNKYFESLKNY</sequence>
<keyword evidence="3" id="KW-0808">Transferase</keyword>
<organism evidence="3 4">
    <name type="scientific">Anaeramoeba flamelloides</name>
    <dbReference type="NCBI Taxonomy" id="1746091"/>
    <lineage>
        <taxon>Eukaryota</taxon>
        <taxon>Metamonada</taxon>
        <taxon>Anaeramoebidae</taxon>
        <taxon>Anaeramoeba</taxon>
    </lineage>
</organism>
<comment type="caution">
    <text evidence="3">The sequence shown here is derived from an EMBL/GenBank/DDBJ whole genome shotgun (WGS) entry which is preliminary data.</text>
</comment>
<feature type="compositionally biased region" description="Low complexity" evidence="1">
    <location>
        <begin position="232"/>
        <end position="252"/>
    </location>
</feature>
<proteinExistence type="predicted"/>
<feature type="region of interest" description="Disordered" evidence="1">
    <location>
        <begin position="736"/>
        <end position="770"/>
    </location>
</feature>
<accession>A0ABQ8Y6E1</accession>
<feature type="compositionally biased region" description="Polar residues" evidence="1">
    <location>
        <begin position="492"/>
        <end position="517"/>
    </location>
</feature>
<feature type="compositionally biased region" description="Basic and acidic residues" evidence="1">
    <location>
        <begin position="318"/>
        <end position="338"/>
    </location>
</feature>
<evidence type="ECO:0000313" key="4">
    <source>
        <dbReference type="Proteomes" id="UP001150062"/>
    </source>
</evidence>
<dbReference type="EMBL" id="JAOAOG010000209">
    <property type="protein sequence ID" value="KAJ6240316.1"/>
    <property type="molecule type" value="Genomic_DNA"/>
</dbReference>
<dbReference type="InterPro" id="IPR052085">
    <property type="entry name" value="WD-SAM-U-box"/>
</dbReference>
<feature type="region of interest" description="Disordered" evidence="1">
    <location>
        <begin position="133"/>
        <end position="155"/>
    </location>
</feature>
<evidence type="ECO:0000313" key="3">
    <source>
        <dbReference type="EMBL" id="KAJ6240316.1"/>
    </source>
</evidence>
<evidence type="ECO:0000259" key="2">
    <source>
        <dbReference type="PROSITE" id="PS51698"/>
    </source>
</evidence>
<name>A0ABQ8Y6E1_9EUKA</name>
<dbReference type="InterPro" id="IPR003613">
    <property type="entry name" value="Ubox_domain"/>
</dbReference>
<dbReference type="SMART" id="SM00504">
    <property type="entry name" value="Ubox"/>
    <property type="match status" value="1"/>
</dbReference>
<dbReference type="PANTHER" id="PTHR46573:SF1">
    <property type="entry name" value="WD REPEAT, SAM AND U-BOX DOMAIN-CONTAINING PROTEIN 1"/>
    <property type="match status" value="1"/>
</dbReference>
<feature type="compositionally biased region" description="Polar residues" evidence="1">
    <location>
        <begin position="444"/>
        <end position="475"/>
    </location>
</feature>
<feature type="compositionally biased region" description="Basic and acidic residues" evidence="1">
    <location>
        <begin position="741"/>
        <end position="768"/>
    </location>
</feature>
<dbReference type="InterPro" id="IPR013083">
    <property type="entry name" value="Znf_RING/FYVE/PHD"/>
</dbReference>
<keyword evidence="4" id="KW-1185">Reference proteome</keyword>
<dbReference type="PANTHER" id="PTHR46573">
    <property type="entry name" value="WD REPEAT, SAM AND U-BOX DOMAIN-CONTAINING PROTEIN 1"/>
    <property type="match status" value="1"/>
</dbReference>
<feature type="domain" description="U-box" evidence="2">
    <location>
        <begin position="766"/>
        <end position="839"/>
    </location>
</feature>
<feature type="region of interest" description="Disordered" evidence="1">
    <location>
        <begin position="354"/>
        <end position="373"/>
    </location>
</feature>
<feature type="compositionally biased region" description="Low complexity" evidence="1">
    <location>
        <begin position="274"/>
        <end position="301"/>
    </location>
</feature>
<dbReference type="Proteomes" id="UP001150062">
    <property type="component" value="Unassembled WGS sequence"/>
</dbReference>